<dbReference type="GO" id="GO:0010557">
    <property type="term" value="P:positive regulation of macromolecule biosynthetic process"/>
    <property type="evidence" value="ECO:0007669"/>
    <property type="project" value="UniProtKB-ARBA"/>
</dbReference>
<dbReference type="OMA" id="INAMSEN"/>
<comment type="subcellular location">
    <subcellularLocation>
        <location evidence="1">Nucleus</location>
    </subcellularLocation>
</comment>
<dbReference type="PANTHER" id="PTHR23043:SF39">
    <property type="entry name" value="DYSFUSION, ISOFORM D"/>
    <property type="match status" value="1"/>
</dbReference>
<dbReference type="GO" id="GO:0000977">
    <property type="term" value="F:RNA polymerase II transcription regulatory region sequence-specific DNA binding"/>
    <property type="evidence" value="ECO:0007669"/>
    <property type="project" value="TreeGrafter"/>
</dbReference>
<dbReference type="SUPFAM" id="SSF55785">
    <property type="entry name" value="PYP-like sensor domain (PAS domain)"/>
    <property type="match status" value="1"/>
</dbReference>
<dbReference type="Proteomes" id="UP000504633">
    <property type="component" value="Unplaced"/>
</dbReference>
<accession>A0A6J1LM24</accession>
<dbReference type="Pfam" id="PF14598">
    <property type="entry name" value="PAS_11"/>
    <property type="match status" value="1"/>
</dbReference>
<gene>
    <name evidence="8" type="primary">LOC111595179</name>
</gene>
<dbReference type="GO" id="GO:0005634">
    <property type="term" value="C:nucleus"/>
    <property type="evidence" value="ECO:0007669"/>
    <property type="project" value="UniProtKB-SubCell"/>
</dbReference>
<evidence type="ECO:0000256" key="5">
    <source>
        <dbReference type="SAM" id="MobiDB-lite"/>
    </source>
</evidence>
<dbReference type="AlphaFoldDB" id="A0A6J1LM24"/>
<feature type="region of interest" description="Disordered" evidence="5">
    <location>
        <begin position="357"/>
        <end position="399"/>
    </location>
</feature>
<protein>
    <submittedName>
        <fullName evidence="8">Uncharacterized protein LOC111595179</fullName>
    </submittedName>
</protein>
<keyword evidence="4" id="KW-0539">Nucleus</keyword>
<dbReference type="OrthoDB" id="9978016at2759"/>
<dbReference type="InterPro" id="IPR035965">
    <property type="entry name" value="PAS-like_dom_sf"/>
</dbReference>
<reference evidence="8" key="1">
    <citation type="submission" date="2025-08" db="UniProtKB">
        <authorList>
            <consortium name="RefSeq"/>
        </authorList>
    </citation>
    <scope>IDENTIFICATION</scope>
    <source>
        <strain evidence="8">15085-1641.00</strain>
        <tissue evidence="8">Whole body</tissue>
    </source>
</reference>
<evidence type="ECO:0000256" key="1">
    <source>
        <dbReference type="ARBA" id="ARBA00004123"/>
    </source>
</evidence>
<proteinExistence type="predicted"/>
<dbReference type="InterPro" id="IPR000014">
    <property type="entry name" value="PAS"/>
</dbReference>
<organism evidence="7 8">
    <name type="scientific">Drosophila hydei</name>
    <name type="common">Fruit fly</name>
    <dbReference type="NCBI Taxonomy" id="7224"/>
    <lineage>
        <taxon>Eukaryota</taxon>
        <taxon>Metazoa</taxon>
        <taxon>Ecdysozoa</taxon>
        <taxon>Arthropoda</taxon>
        <taxon>Hexapoda</taxon>
        <taxon>Insecta</taxon>
        <taxon>Pterygota</taxon>
        <taxon>Neoptera</taxon>
        <taxon>Endopterygota</taxon>
        <taxon>Diptera</taxon>
        <taxon>Brachycera</taxon>
        <taxon>Muscomorpha</taxon>
        <taxon>Ephydroidea</taxon>
        <taxon>Drosophilidae</taxon>
        <taxon>Drosophila</taxon>
    </lineage>
</organism>
<feature type="region of interest" description="Disordered" evidence="5">
    <location>
        <begin position="292"/>
        <end position="312"/>
    </location>
</feature>
<feature type="compositionally biased region" description="Polar residues" evidence="5">
    <location>
        <begin position="292"/>
        <end position="302"/>
    </location>
</feature>
<dbReference type="FunFam" id="3.30.450.20:FF:000081">
    <property type="entry name" value="Dysfusion, isoform B"/>
    <property type="match status" value="1"/>
</dbReference>
<keyword evidence="7" id="KW-1185">Reference proteome</keyword>
<dbReference type="RefSeq" id="XP_023164526.2">
    <property type="nucleotide sequence ID" value="XM_023308758.2"/>
</dbReference>
<evidence type="ECO:0000313" key="7">
    <source>
        <dbReference type="Proteomes" id="UP000504633"/>
    </source>
</evidence>
<keyword evidence="3" id="KW-0804">Transcription</keyword>
<dbReference type="GO" id="GO:0000981">
    <property type="term" value="F:DNA-binding transcription factor activity, RNA polymerase II-specific"/>
    <property type="evidence" value="ECO:0007669"/>
    <property type="project" value="TreeGrafter"/>
</dbReference>
<dbReference type="NCBIfam" id="TIGR00229">
    <property type="entry name" value="sensory_box"/>
    <property type="match status" value="1"/>
</dbReference>
<sequence length="463" mass="49773">MPYAYHICFSQEDLLIHGDSVYDIIDKQDHATIQAELNRNVPPQPGGSNSSSSGVGVGVGVGDSTASNGTGGASSLEGEHRMFLCRMNVSRNARRQMRFGDQKVVLVQGHYLSFLPLCSRNEPVFLATCTPIAMPETRECVVQGATNVFTTIHSMDMKIAHIDKNGEFHLGYEKAALQGTSWYNLIHSENLREAQSKHRLITQSEQDRSCILLVRMQRSSGEYTWVHVVLQVRDSPDSTQQPVIVCTNQVLNDREATIMLANSWLYHYYTVQSKIQFGMPLDSAMRVPPGSNSGGYYNSHQQPHGGGAASVGLGMASSATGMSTASYHHHHPHMGATYGGVYHAEGAVELKEDQQLYGFQPGSGNGLEPVDYSQVNGTSTGGSQKSTQSASPPPPKKRARNKLEPLYLHAERSPAAAITPEPDCYALHPGAAYATAAAGVAASSSDATASPALVRVGTEGIAG</sequence>
<feature type="domain" description="PAS" evidence="6">
    <location>
        <begin position="136"/>
        <end position="203"/>
    </location>
</feature>
<evidence type="ECO:0000313" key="8">
    <source>
        <dbReference type="RefSeq" id="XP_023164526.2"/>
    </source>
</evidence>
<dbReference type="CDD" id="cd00130">
    <property type="entry name" value="PAS"/>
    <property type="match status" value="1"/>
</dbReference>
<dbReference type="PANTHER" id="PTHR23043">
    <property type="entry name" value="HYPOXIA-INDUCIBLE FACTOR 1 ALPHA"/>
    <property type="match status" value="1"/>
</dbReference>
<dbReference type="CTD" id="8291"/>
<dbReference type="GeneID" id="111595179"/>
<feature type="compositionally biased region" description="Low complexity" evidence="5">
    <location>
        <begin position="377"/>
        <end position="390"/>
    </location>
</feature>
<feature type="region of interest" description="Disordered" evidence="5">
    <location>
        <begin position="38"/>
        <end position="74"/>
    </location>
</feature>
<dbReference type="Gene3D" id="3.30.450.20">
    <property type="entry name" value="PAS domain"/>
    <property type="match status" value="2"/>
</dbReference>
<evidence type="ECO:0000256" key="3">
    <source>
        <dbReference type="ARBA" id="ARBA00023163"/>
    </source>
</evidence>
<evidence type="ECO:0000256" key="2">
    <source>
        <dbReference type="ARBA" id="ARBA00023015"/>
    </source>
</evidence>
<dbReference type="SMART" id="SM00091">
    <property type="entry name" value="PAS"/>
    <property type="match status" value="1"/>
</dbReference>
<name>A0A6J1LM24_DROHY</name>
<keyword evidence="2" id="KW-0805">Transcription regulation</keyword>
<evidence type="ECO:0000259" key="6">
    <source>
        <dbReference type="SMART" id="SM00091"/>
    </source>
</evidence>
<evidence type="ECO:0000256" key="4">
    <source>
        <dbReference type="ARBA" id="ARBA00023242"/>
    </source>
</evidence>
<dbReference type="KEGG" id="dhe:111595179"/>